<reference evidence="1" key="1">
    <citation type="submission" date="2022-07" db="EMBL/GenBank/DDBJ databases">
        <title>Isolation, identification, and degradation of a PFOSA degrading strain from sewage treatment plant.</title>
        <authorList>
            <person name="Zhang L."/>
            <person name="Huo Y."/>
        </authorList>
    </citation>
    <scope>NUCLEOTIDE SEQUENCE</scope>
    <source>
        <strain evidence="1">C1</strain>
    </source>
</reference>
<dbReference type="RefSeq" id="WP_256550060.1">
    <property type="nucleotide sequence ID" value="NZ_CP101751.1"/>
</dbReference>
<dbReference type="EMBL" id="CP101751">
    <property type="protein sequence ID" value="UUC44386.1"/>
    <property type="molecule type" value="Genomic_DNA"/>
</dbReference>
<sequence length="48" mass="5652">MAYRRSYYRKDGTYVQGHFTNHRSRGGSPKKGNGLYLIRTIRSLTKLF</sequence>
<protein>
    <submittedName>
        <fullName evidence="1">Uncharacterized protein</fullName>
    </submittedName>
</protein>
<keyword evidence="2" id="KW-1185">Reference proteome</keyword>
<evidence type="ECO:0000313" key="1">
    <source>
        <dbReference type="EMBL" id="UUC44386.1"/>
    </source>
</evidence>
<accession>A0ABY5ING9</accession>
<name>A0ABY5ING9_9FLAO</name>
<dbReference type="Proteomes" id="UP001059844">
    <property type="component" value="Chromosome"/>
</dbReference>
<evidence type="ECO:0000313" key="2">
    <source>
        <dbReference type="Proteomes" id="UP001059844"/>
    </source>
</evidence>
<organism evidence="1 2">
    <name type="scientific">Flavobacterium cerinum</name>
    <dbReference type="NCBI Taxonomy" id="2502784"/>
    <lineage>
        <taxon>Bacteria</taxon>
        <taxon>Pseudomonadati</taxon>
        <taxon>Bacteroidota</taxon>
        <taxon>Flavobacteriia</taxon>
        <taxon>Flavobacteriales</taxon>
        <taxon>Flavobacteriaceae</taxon>
        <taxon>Flavobacterium</taxon>
    </lineage>
</organism>
<proteinExistence type="predicted"/>
<gene>
    <name evidence="1" type="ORF">NOX80_12155</name>
</gene>